<dbReference type="EMBL" id="GG663751">
    <property type="protein sequence ID" value="EEH51445.1"/>
    <property type="molecule type" value="Genomic_DNA"/>
</dbReference>
<dbReference type="Proteomes" id="UP000001876">
    <property type="component" value="Unassembled WGS sequence"/>
</dbReference>
<reference evidence="2 3" key="1">
    <citation type="journal article" date="2009" name="Science">
        <title>Green evolution and dynamic adaptations revealed by genomes of the marine picoeukaryotes Micromonas.</title>
        <authorList>
            <person name="Worden A.Z."/>
            <person name="Lee J.H."/>
            <person name="Mock T."/>
            <person name="Rouze P."/>
            <person name="Simmons M.P."/>
            <person name="Aerts A.L."/>
            <person name="Allen A.E."/>
            <person name="Cuvelier M.L."/>
            <person name="Derelle E."/>
            <person name="Everett M.V."/>
            <person name="Foulon E."/>
            <person name="Grimwood J."/>
            <person name="Gundlach H."/>
            <person name="Henrissat B."/>
            <person name="Napoli C."/>
            <person name="McDonald S.M."/>
            <person name="Parker M.S."/>
            <person name="Rombauts S."/>
            <person name="Salamov A."/>
            <person name="Von Dassow P."/>
            <person name="Badger J.H."/>
            <person name="Coutinho P.M."/>
            <person name="Demir E."/>
            <person name="Dubchak I."/>
            <person name="Gentemann C."/>
            <person name="Eikrem W."/>
            <person name="Gready J.E."/>
            <person name="John U."/>
            <person name="Lanier W."/>
            <person name="Lindquist E.A."/>
            <person name="Lucas S."/>
            <person name="Mayer K.F."/>
            <person name="Moreau H."/>
            <person name="Not F."/>
            <person name="Otillar R."/>
            <person name="Panaud O."/>
            <person name="Pangilinan J."/>
            <person name="Paulsen I."/>
            <person name="Piegu B."/>
            <person name="Poliakov A."/>
            <person name="Robbens S."/>
            <person name="Schmutz J."/>
            <person name="Toulza E."/>
            <person name="Wyss T."/>
            <person name="Zelensky A."/>
            <person name="Zhou K."/>
            <person name="Armbrust E.V."/>
            <person name="Bhattacharya D."/>
            <person name="Goodenough U.W."/>
            <person name="Van de Peer Y."/>
            <person name="Grigoriev I.V."/>
        </authorList>
    </citation>
    <scope>NUCLEOTIDE SEQUENCE [LARGE SCALE GENOMIC DNA]</scope>
    <source>
        <strain evidence="2 3">CCMP1545</strain>
    </source>
</reference>
<keyword evidence="3" id="KW-1185">Reference proteome</keyword>
<dbReference type="RefSeq" id="XP_003064540.1">
    <property type="nucleotide sequence ID" value="XM_003064494.1"/>
</dbReference>
<evidence type="ECO:0000313" key="2">
    <source>
        <dbReference type="EMBL" id="EEH51445.1"/>
    </source>
</evidence>
<dbReference type="AlphaFoldDB" id="C1N922"/>
<name>C1N922_MICPC</name>
<organism evidence="3">
    <name type="scientific">Micromonas pusilla (strain CCMP1545)</name>
    <name type="common">Picoplanktonic green alga</name>
    <dbReference type="NCBI Taxonomy" id="564608"/>
    <lineage>
        <taxon>Eukaryota</taxon>
        <taxon>Viridiplantae</taxon>
        <taxon>Chlorophyta</taxon>
        <taxon>Mamiellophyceae</taxon>
        <taxon>Mamiellales</taxon>
        <taxon>Mamiellaceae</taxon>
        <taxon>Micromonas</taxon>
    </lineage>
</organism>
<dbReference type="KEGG" id="mpp:MICPUCDRAFT_54332"/>
<sequence>MFNCHRTAATLVLKPCCLPEWNHTYTHDRWTIAGSEHVIETREVCAQGKWRGNRWCGPPRSHLRPKFEKWCDALCRAVDVSGAFYLTLVPIRPQDEKRRETIEIQLEGGHQNEFVFATRASYERAPGIVSGVYATKSGPPTPSREEREATEKADETAAKEAEEAEGCVLVSHRSPYDRVRVVNADP</sequence>
<accession>C1N922</accession>
<dbReference type="OrthoDB" id="496551at2759"/>
<feature type="compositionally biased region" description="Basic and acidic residues" evidence="1">
    <location>
        <begin position="143"/>
        <end position="161"/>
    </location>
</feature>
<evidence type="ECO:0000313" key="3">
    <source>
        <dbReference type="Proteomes" id="UP000001876"/>
    </source>
</evidence>
<gene>
    <name evidence="2" type="ORF">MICPUCDRAFT_54332</name>
</gene>
<protein>
    <submittedName>
        <fullName evidence="2">Predicted protein</fullName>
    </submittedName>
</protein>
<proteinExistence type="predicted"/>
<feature type="region of interest" description="Disordered" evidence="1">
    <location>
        <begin position="132"/>
        <end position="165"/>
    </location>
</feature>
<evidence type="ECO:0000256" key="1">
    <source>
        <dbReference type="SAM" id="MobiDB-lite"/>
    </source>
</evidence>
<dbReference type="GeneID" id="9689822"/>